<gene>
    <name evidence="1" type="ORF">RSOLAG22IIIB_08377</name>
</gene>
<dbReference type="Proteomes" id="UP000044841">
    <property type="component" value="Unassembled WGS sequence"/>
</dbReference>
<accession>A0A0K6FTB4</accession>
<name>A0A0K6FTB4_9AGAM</name>
<reference evidence="1 2" key="1">
    <citation type="submission" date="2015-07" db="EMBL/GenBank/DDBJ databases">
        <authorList>
            <person name="Noorani M."/>
        </authorList>
    </citation>
    <scope>NUCLEOTIDE SEQUENCE [LARGE SCALE GENOMIC DNA]</scope>
    <source>
        <strain evidence="1">BBA 69670</strain>
    </source>
</reference>
<keyword evidence="2" id="KW-1185">Reference proteome</keyword>
<protein>
    <submittedName>
        <fullName evidence="1">Uncharacterized protein</fullName>
    </submittedName>
</protein>
<dbReference type="EMBL" id="CYGV01000724">
    <property type="protein sequence ID" value="CUA69254.1"/>
    <property type="molecule type" value="Genomic_DNA"/>
</dbReference>
<evidence type="ECO:0000313" key="2">
    <source>
        <dbReference type="Proteomes" id="UP000044841"/>
    </source>
</evidence>
<sequence>MQHSSSTNESVKSAIKDYRDISIAFLNLATLDLTDYSLLLHILLSVSQLEPSDMHACDSYLEDHSDLMPRLDLAYQNGAFDELCDHVALLDGFHRTPDTVEAGGMPMTHLNNNSEVSKDPEEAFKICYVGDQSRLIEHVLDIYSCSESTPSGESYKRSVSIIQSSGMGKSRLVDEISEGGVNHCPSPGCGAPLFYGAW</sequence>
<dbReference type="AlphaFoldDB" id="A0A0K6FTB4"/>
<organism evidence="1 2">
    <name type="scientific">Rhizoctonia solani</name>
    <dbReference type="NCBI Taxonomy" id="456999"/>
    <lineage>
        <taxon>Eukaryota</taxon>
        <taxon>Fungi</taxon>
        <taxon>Dikarya</taxon>
        <taxon>Basidiomycota</taxon>
        <taxon>Agaricomycotina</taxon>
        <taxon>Agaricomycetes</taxon>
        <taxon>Cantharellales</taxon>
        <taxon>Ceratobasidiaceae</taxon>
        <taxon>Rhizoctonia</taxon>
    </lineage>
</organism>
<evidence type="ECO:0000313" key="1">
    <source>
        <dbReference type="EMBL" id="CUA69254.1"/>
    </source>
</evidence>
<proteinExistence type="predicted"/>